<gene>
    <name evidence="4" type="ORF">G3T37_05360</name>
</gene>
<evidence type="ECO:0000313" key="4">
    <source>
        <dbReference type="EMBL" id="NEM90779.1"/>
    </source>
</evidence>
<feature type="transmembrane region" description="Helical" evidence="1">
    <location>
        <begin position="222"/>
        <end position="240"/>
    </location>
</feature>
<keyword evidence="1" id="KW-0812">Transmembrane</keyword>
<dbReference type="GO" id="GO:0012505">
    <property type="term" value="C:endomembrane system"/>
    <property type="evidence" value="ECO:0007669"/>
    <property type="project" value="UniProtKB-SubCell"/>
</dbReference>
<evidence type="ECO:0000259" key="2">
    <source>
        <dbReference type="Pfam" id="PF13231"/>
    </source>
</evidence>
<dbReference type="PANTHER" id="PTHR10050:SF46">
    <property type="entry name" value="PROTEIN O-MANNOSYL-TRANSFERASE 2"/>
    <property type="match status" value="1"/>
</dbReference>
<comment type="similarity">
    <text evidence="1">Belongs to the glycosyltransferase 39 family.</text>
</comment>
<name>A0A7C9TQ68_9MICO</name>
<feature type="domain" description="Protein O-mannosyl-transferase C-terminal four TM" evidence="3">
    <location>
        <begin position="333"/>
        <end position="524"/>
    </location>
</feature>
<keyword evidence="1" id="KW-1133">Transmembrane helix</keyword>
<feature type="transmembrane region" description="Helical" evidence="1">
    <location>
        <begin position="486"/>
        <end position="505"/>
    </location>
</feature>
<dbReference type="AlphaFoldDB" id="A0A7C9TQ68"/>
<proteinExistence type="inferred from homology"/>
<keyword evidence="1" id="KW-0328">Glycosyltransferase</keyword>
<evidence type="ECO:0000256" key="1">
    <source>
        <dbReference type="RuleBase" id="RU367007"/>
    </source>
</evidence>
<keyword evidence="5" id="KW-1185">Reference proteome</keyword>
<feature type="transmembrane region" description="Helical" evidence="1">
    <location>
        <begin position="150"/>
        <end position="169"/>
    </location>
</feature>
<sequence length="525" mass="59168">METAPTVTVPPDTTLSDRLWERFASTPRRARIIRWAGPVLVVLLAAGTRLWRLGTPSTLVFDETFYVRDAYTMSKLGYEGSWPAGDFKGFDTFTRAAEFVVHPPLGKWLISLGMQLFGAQNTFSWRISTAVAGILAVVLLMLITQYLLRSVLVTTIAGLLFAIDGNAIVLSRVGLLDNFVMLFGLLGFGAILLDREWSAVRLAAWIERRDARGRSIDWGPALWWRPWLLAAGLAFGLTTAVKWSGIYFLAGLAVYTVLVDLAARRRAGIPLWLGGTIVKQGPVSFLLMVPIAVAAYLASYTGWFVTKGGWDRVWADQPGNAWTGALAWVPHVLQSFVHNEWEQYNFNINEHQSHPYQANPFSWLLMIRPTSMYFRGSQHLQNGCTVNFCGESITNIANPLIWWGAVAAAVYLLYRLAITREWRIGLILSGIAVGYLPWLLYANRTVFQFYTIAFEPYLILCLAYVAWLAMGRTDAPAWRRARGERFVAVFLVVAIGVSVFFWPLWTGIQVDFTYIRAHYWLSTWL</sequence>
<comment type="pathway">
    <text evidence="1">Protein modification; protein glycosylation.</text>
</comment>
<feature type="transmembrane region" description="Helical" evidence="1">
    <location>
        <begin position="400"/>
        <end position="417"/>
    </location>
</feature>
<keyword evidence="1" id="KW-0472">Membrane</keyword>
<dbReference type="Pfam" id="PF16192">
    <property type="entry name" value="PMT_4TMC"/>
    <property type="match status" value="1"/>
</dbReference>
<dbReference type="PANTHER" id="PTHR10050">
    <property type="entry name" value="DOLICHYL-PHOSPHATE-MANNOSE--PROTEIN MANNOSYLTRANSFERASE"/>
    <property type="match status" value="1"/>
</dbReference>
<protein>
    <recommendedName>
        <fullName evidence="1">Polyprenol-phosphate-mannose--protein mannosyltransferase</fullName>
        <ecNumber evidence="1">2.4.1.-</ecNumber>
    </recommendedName>
</protein>
<feature type="transmembrane region" description="Helical" evidence="1">
    <location>
        <begin position="32"/>
        <end position="51"/>
    </location>
</feature>
<dbReference type="EC" id="2.4.1.-" evidence="1"/>
<dbReference type="EMBL" id="JAAGWZ010000001">
    <property type="protein sequence ID" value="NEM90779.1"/>
    <property type="molecule type" value="Genomic_DNA"/>
</dbReference>
<dbReference type="GO" id="GO:0005886">
    <property type="term" value="C:plasma membrane"/>
    <property type="evidence" value="ECO:0007669"/>
    <property type="project" value="UniProtKB-SubCell"/>
</dbReference>
<keyword evidence="1" id="KW-1003">Cell membrane</keyword>
<dbReference type="Pfam" id="PF13231">
    <property type="entry name" value="PMT_2"/>
    <property type="match status" value="1"/>
</dbReference>
<evidence type="ECO:0000259" key="3">
    <source>
        <dbReference type="Pfam" id="PF16192"/>
    </source>
</evidence>
<comment type="subcellular location">
    <subcellularLocation>
        <location evidence="1">Cell membrane</location>
    </subcellularLocation>
</comment>
<feature type="transmembrane region" description="Helical" evidence="1">
    <location>
        <begin position="283"/>
        <end position="305"/>
    </location>
</feature>
<organism evidence="4 5">
    <name type="scientific">Galbitalea soli</name>
    <dbReference type="NCBI Taxonomy" id="1268042"/>
    <lineage>
        <taxon>Bacteria</taxon>
        <taxon>Bacillati</taxon>
        <taxon>Actinomycetota</taxon>
        <taxon>Actinomycetes</taxon>
        <taxon>Micrococcales</taxon>
        <taxon>Microbacteriaceae</taxon>
        <taxon>Galbitalea</taxon>
    </lineage>
</organism>
<reference evidence="4 5" key="1">
    <citation type="journal article" date="2014" name="Int. J. Syst. Evol. Microbiol.">
        <title>Description of Galbitalea soli gen. nov., sp. nov., and Frondihabitans sucicola sp. nov.</title>
        <authorList>
            <person name="Kim S.J."/>
            <person name="Lim J.M."/>
            <person name="Ahn J.H."/>
            <person name="Weon H.Y."/>
            <person name="Hamada M."/>
            <person name="Suzuki K."/>
            <person name="Ahn T.Y."/>
            <person name="Kwon S.W."/>
        </authorList>
    </citation>
    <scope>NUCLEOTIDE SEQUENCE [LARGE SCALE GENOMIC DNA]</scope>
    <source>
        <strain evidence="4 5">NBRC 108727</strain>
    </source>
</reference>
<accession>A0A7C9TQ68</accession>
<feature type="transmembrane region" description="Helical" evidence="1">
    <location>
        <begin position="424"/>
        <end position="441"/>
    </location>
</feature>
<evidence type="ECO:0000313" key="5">
    <source>
        <dbReference type="Proteomes" id="UP000479756"/>
    </source>
</evidence>
<dbReference type="InterPro" id="IPR027005">
    <property type="entry name" value="PMT-like"/>
</dbReference>
<comment type="function">
    <text evidence="1">Protein O-mannosyltransferase that catalyzes the transfer of a single mannose residue from a polyprenol phospho-mannosyl lipidic donor to the hydroxyl group of selected serine and threonine residues in acceptor proteins.</text>
</comment>
<feature type="transmembrane region" description="Helical" evidence="1">
    <location>
        <begin position="246"/>
        <end position="263"/>
    </location>
</feature>
<dbReference type="InterPro" id="IPR038731">
    <property type="entry name" value="RgtA/B/C-like"/>
</dbReference>
<dbReference type="RefSeq" id="WP_163472390.1">
    <property type="nucleotide sequence ID" value="NZ_JAAGWZ010000001.1"/>
</dbReference>
<feature type="domain" description="Glycosyltransferase RgtA/B/C/D-like" evidence="2">
    <location>
        <begin position="102"/>
        <end position="185"/>
    </location>
</feature>
<dbReference type="InterPro" id="IPR032421">
    <property type="entry name" value="PMT_4TMC"/>
</dbReference>
<dbReference type="Proteomes" id="UP000479756">
    <property type="component" value="Unassembled WGS sequence"/>
</dbReference>
<feature type="transmembrane region" description="Helical" evidence="1">
    <location>
        <begin position="447"/>
        <end position="466"/>
    </location>
</feature>
<feature type="transmembrane region" description="Helical" evidence="1">
    <location>
        <begin position="175"/>
        <end position="193"/>
    </location>
</feature>
<keyword evidence="1 4" id="KW-0808">Transferase</keyword>
<feature type="transmembrane region" description="Helical" evidence="1">
    <location>
        <begin position="123"/>
        <end position="143"/>
    </location>
</feature>
<dbReference type="GO" id="GO:0004169">
    <property type="term" value="F:dolichyl-phosphate-mannose-protein mannosyltransferase activity"/>
    <property type="evidence" value="ECO:0007669"/>
    <property type="project" value="UniProtKB-UniRule"/>
</dbReference>
<dbReference type="UniPathway" id="UPA00378"/>
<comment type="caution">
    <text evidence="4">The sequence shown here is derived from an EMBL/GenBank/DDBJ whole genome shotgun (WGS) entry which is preliminary data.</text>
</comment>